<evidence type="ECO:0000313" key="2">
    <source>
        <dbReference type="EMBL" id="KAE9350712.1"/>
    </source>
</evidence>
<sequence>MTIAVDDDRAQVPLANKCLGLRQEARQLGNRMEAASVESTPLRARSRQRVSLARAEAPVQVAVQGQCSQCSSRLTMESSGQ</sequence>
<evidence type="ECO:0000313" key="3">
    <source>
        <dbReference type="Proteomes" id="UP000434957"/>
    </source>
</evidence>
<gene>
    <name evidence="1" type="ORF">PR002_g5395</name>
    <name evidence="2" type="ORF">PR003_g5252</name>
</gene>
<keyword evidence="3" id="KW-1185">Reference proteome</keyword>
<evidence type="ECO:0000313" key="4">
    <source>
        <dbReference type="Proteomes" id="UP000435112"/>
    </source>
</evidence>
<organism evidence="2 3">
    <name type="scientific">Phytophthora rubi</name>
    <dbReference type="NCBI Taxonomy" id="129364"/>
    <lineage>
        <taxon>Eukaryota</taxon>
        <taxon>Sar</taxon>
        <taxon>Stramenopiles</taxon>
        <taxon>Oomycota</taxon>
        <taxon>Peronosporomycetes</taxon>
        <taxon>Peronosporales</taxon>
        <taxon>Peronosporaceae</taxon>
        <taxon>Phytophthora</taxon>
    </lineage>
</organism>
<name>A0A6A4FU54_9STRA</name>
<reference evidence="2 3" key="1">
    <citation type="submission" date="2018-08" db="EMBL/GenBank/DDBJ databases">
        <title>Genomic investigation of the strawberry pathogen Phytophthora fragariae indicates pathogenicity is determined by transcriptional variation in three key races.</title>
        <authorList>
            <person name="Adams T.M."/>
            <person name="Armitage A.D."/>
            <person name="Sobczyk M.K."/>
            <person name="Bates H.J."/>
            <person name="Dunwell J.M."/>
            <person name="Nellist C.F."/>
            <person name="Harrison R.J."/>
        </authorList>
    </citation>
    <scope>NUCLEOTIDE SEQUENCE [LARGE SCALE GENOMIC DNA]</scope>
    <source>
        <strain evidence="1 4">SCRP324</strain>
        <strain evidence="2 3">SCRP333</strain>
    </source>
</reference>
<proteinExistence type="predicted"/>
<dbReference type="Proteomes" id="UP000434957">
    <property type="component" value="Unassembled WGS sequence"/>
</dbReference>
<dbReference type="Proteomes" id="UP000435112">
    <property type="component" value="Unassembled WGS sequence"/>
</dbReference>
<evidence type="ECO:0000313" key="1">
    <source>
        <dbReference type="EMBL" id="KAE9039638.1"/>
    </source>
</evidence>
<dbReference type="EMBL" id="QXFU01000228">
    <property type="protein sequence ID" value="KAE9039638.1"/>
    <property type="molecule type" value="Genomic_DNA"/>
</dbReference>
<accession>A0A6A4FU54</accession>
<dbReference type="EMBL" id="QXFT01000214">
    <property type="protein sequence ID" value="KAE9350712.1"/>
    <property type="molecule type" value="Genomic_DNA"/>
</dbReference>
<comment type="caution">
    <text evidence="2">The sequence shown here is derived from an EMBL/GenBank/DDBJ whole genome shotgun (WGS) entry which is preliminary data.</text>
</comment>
<protein>
    <submittedName>
        <fullName evidence="2">Uncharacterized protein</fullName>
    </submittedName>
</protein>
<dbReference type="AlphaFoldDB" id="A0A6A4FU54"/>